<evidence type="ECO:0000313" key="3">
    <source>
        <dbReference type="Proteomes" id="UP000030750"/>
    </source>
</evidence>
<proteinExistence type="predicted"/>
<dbReference type="PROSITE" id="PS50994">
    <property type="entry name" value="INTEGRASE"/>
    <property type="match status" value="1"/>
</dbReference>
<dbReference type="GO" id="GO:0015074">
    <property type="term" value="P:DNA integration"/>
    <property type="evidence" value="ECO:0007669"/>
    <property type="project" value="InterPro"/>
</dbReference>
<dbReference type="VEuPathDB" id="ToxoDB:EBH_0065780"/>
<reference evidence="2" key="2">
    <citation type="submission" date="2013-10" db="EMBL/GenBank/DDBJ databases">
        <authorList>
            <person name="Aslett M."/>
        </authorList>
    </citation>
    <scope>NUCLEOTIDE SEQUENCE [LARGE SCALE GENOMIC DNA]</scope>
    <source>
        <strain evidence="2">Houghton</strain>
    </source>
</reference>
<evidence type="ECO:0000313" key="2">
    <source>
        <dbReference type="EMBL" id="CDJ54014.1"/>
    </source>
</evidence>
<dbReference type="EMBL" id="HG713489">
    <property type="protein sequence ID" value="CDJ54014.1"/>
    <property type="molecule type" value="Genomic_DNA"/>
</dbReference>
<dbReference type="InterPro" id="IPR036397">
    <property type="entry name" value="RNaseH_sf"/>
</dbReference>
<dbReference type="SUPFAM" id="SSF53098">
    <property type="entry name" value="Ribonuclease H-like"/>
    <property type="match status" value="1"/>
</dbReference>
<sequence>MLTFVETISNMAHFVPTKTTATAADTLELLANRLVRYHGVPAVLVSDRDVQFVSELWSLFCTRFKVRRALSSSWHTTYKLELPRSMQTHPVELHRQQRQHQQVLQLIDQQKGELSRQQQRMDTKQREVVKAFLMLRQQQEALKVQQQQPAADEVQQQQ</sequence>
<evidence type="ECO:0000259" key="1">
    <source>
        <dbReference type="PROSITE" id="PS50994"/>
    </source>
</evidence>
<dbReference type="Proteomes" id="UP000030750">
    <property type="component" value="Unassembled WGS sequence"/>
</dbReference>
<dbReference type="Gene3D" id="3.30.420.10">
    <property type="entry name" value="Ribonuclease H-like superfamily/Ribonuclease H"/>
    <property type="match status" value="1"/>
</dbReference>
<accession>U6LZL7</accession>
<dbReference type="AlphaFoldDB" id="U6LZL7"/>
<name>U6LZL7_9EIME</name>
<dbReference type="OrthoDB" id="1935586at2759"/>
<gene>
    <name evidence="2" type="ORF">EBH_0065780</name>
</gene>
<dbReference type="GO" id="GO:0003676">
    <property type="term" value="F:nucleic acid binding"/>
    <property type="evidence" value="ECO:0007669"/>
    <property type="project" value="InterPro"/>
</dbReference>
<keyword evidence="3" id="KW-1185">Reference proteome</keyword>
<reference evidence="2" key="1">
    <citation type="submission" date="2013-10" db="EMBL/GenBank/DDBJ databases">
        <title>Genomic analysis of the causative agents of coccidiosis in chickens.</title>
        <authorList>
            <person name="Reid A.J."/>
            <person name="Blake D."/>
            <person name="Billington K."/>
            <person name="Browne H."/>
            <person name="Dunn M."/>
            <person name="Hung S."/>
            <person name="Kawahara F."/>
            <person name="Miranda-Saavedra D."/>
            <person name="Mourier T."/>
            <person name="Nagra H."/>
            <person name="Otto T.D."/>
            <person name="Rawlings N."/>
            <person name="Sanchez A."/>
            <person name="Sanders M."/>
            <person name="Subramaniam C."/>
            <person name="Tay Y."/>
            <person name="Dear P."/>
            <person name="Doerig C."/>
            <person name="Gruber A."/>
            <person name="Parkinson J."/>
            <person name="Shirley M."/>
            <person name="Wan K.L."/>
            <person name="Berriman M."/>
            <person name="Tomley F."/>
            <person name="Pain A."/>
        </authorList>
    </citation>
    <scope>NUCLEOTIDE SEQUENCE [LARGE SCALE GENOMIC DNA]</scope>
    <source>
        <strain evidence="2">Houghton</strain>
    </source>
</reference>
<dbReference type="InterPro" id="IPR012337">
    <property type="entry name" value="RNaseH-like_sf"/>
</dbReference>
<dbReference type="InterPro" id="IPR001584">
    <property type="entry name" value="Integrase_cat-core"/>
</dbReference>
<feature type="domain" description="Integrase catalytic" evidence="1">
    <location>
        <begin position="1"/>
        <end position="157"/>
    </location>
</feature>
<protein>
    <recommendedName>
        <fullName evidence="1">Integrase catalytic domain-containing protein</fullName>
    </recommendedName>
</protein>
<organism evidence="2 3">
    <name type="scientific">Eimeria brunetti</name>
    <dbReference type="NCBI Taxonomy" id="51314"/>
    <lineage>
        <taxon>Eukaryota</taxon>
        <taxon>Sar</taxon>
        <taxon>Alveolata</taxon>
        <taxon>Apicomplexa</taxon>
        <taxon>Conoidasida</taxon>
        <taxon>Coccidia</taxon>
        <taxon>Eucoccidiorida</taxon>
        <taxon>Eimeriorina</taxon>
        <taxon>Eimeriidae</taxon>
        <taxon>Eimeria</taxon>
    </lineage>
</organism>